<comment type="caution">
    <text evidence="10">The sequence shown here is derived from an EMBL/GenBank/DDBJ whole genome shotgun (WGS) entry which is preliminary data.</text>
</comment>
<protein>
    <recommendedName>
        <fullName evidence="8">2-dehydro-3-deoxyphosphooctonate aldolase</fullName>
        <ecNumber evidence="8">2.5.1.55</ecNumber>
    </recommendedName>
    <alternativeName>
        <fullName evidence="8">3-deoxy-D-manno-octulosonic acid 8-phosphate synthase</fullName>
    </alternativeName>
    <alternativeName>
        <fullName evidence="8">KDO-8-phosphate synthase</fullName>
        <shortName evidence="8">KDO 8-P synthase</shortName>
        <shortName evidence="8">KDOPS</shortName>
    </alternativeName>
    <alternativeName>
        <fullName evidence="8">Phospho-2-dehydro-3-deoxyoctonate aldolase</fullName>
    </alternativeName>
</protein>
<proteinExistence type="inferred from homology"/>
<evidence type="ECO:0000256" key="6">
    <source>
        <dbReference type="ARBA" id="ARBA00022679"/>
    </source>
</evidence>
<accession>E7N270</accession>
<dbReference type="EMBL" id="AECV01000016">
    <property type="protein sequence ID" value="EFW29852.1"/>
    <property type="molecule type" value="Genomic_DNA"/>
</dbReference>
<dbReference type="EC" id="2.5.1.55" evidence="8"/>
<evidence type="ECO:0000256" key="5">
    <source>
        <dbReference type="ARBA" id="ARBA00022490"/>
    </source>
</evidence>
<dbReference type="PANTHER" id="PTHR21057">
    <property type="entry name" value="PHOSPHO-2-DEHYDRO-3-DEOXYHEPTONATE ALDOLASE"/>
    <property type="match status" value="1"/>
</dbReference>
<dbReference type="STRING" id="749551.HMPREF9555_01081"/>
<dbReference type="InterPro" id="IPR013785">
    <property type="entry name" value="Aldolase_TIM"/>
</dbReference>
<dbReference type="InterPro" id="IPR006269">
    <property type="entry name" value="KDO8P_synthase"/>
</dbReference>
<dbReference type="NCBIfam" id="NF003543">
    <property type="entry name" value="PRK05198.1"/>
    <property type="match status" value="1"/>
</dbReference>
<gene>
    <name evidence="8 10" type="primary">kdsA</name>
    <name evidence="10" type="ORF">HMPREF9555_01081</name>
</gene>
<dbReference type="NCBIfam" id="TIGR01362">
    <property type="entry name" value="KDO8P_synth"/>
    <property type="match status" value="1"/>
</dbReference>
<comment type="subcellular location">
    <subcellularLocation>
        <location evidence="1 8">Cytoplasm</location>
    </subcellularLocation>
</comment>
<dbReference type="UniPathway" id="UPA00030"/>
<keyword evidence="6 8" id="KW-0808">Transferase</keyword>
<evidence type="ECO:0000259" key="9">
    <source>
        <dbReference type="Pfam" id="PF00793"/>
    </source>
</evidence>
<comment type="pathway">
    <text evidence="2">Bacterial outer membrane biogenesis; lipopolysaccharide biosynthesis.</text>
</comment>
<keyword evidence="11" id="KW-1185">Reference proteome</keyword>
<dbReference type="Gene3D" id="3.20.20.70">
    <property type="entry name" value="Aldolase class I"/>
    <property type="match status" value="1"/>
</dbReference>
<comment type="pathway">
    <text evidence="3 8">Carbohydrate biosynthesis; 3-deoxy-D-manno-octulosonate biosynthesis; 3-deoxy-D-manno-octulosonate from D-ribulose 5-phosphate: step 2/3.</text>
</comment>
<reference evidence="10 11" key="1">
    <citation type="submission" date="2010-08" db="EMBL/GenBank/DDBJ databases">
        <authorList>
            <person name="Weinstock G."/>
            <person name="Sodergren E."/>
            <person name="Clifton S."/>
            <person name="Fulton L."/>
            <person name="Fulton B."/>
            <person name="Courtney L."/>
            <person name="Fronick C."/>
            <person name="Harrison M."/>
            <person name="Strong C."/>
            <person name="Farmer C."/>
            <person name="Delahaunty K."/>
            <person name="Markovic C."/>
            <person name="Hall O."/>
            <person name="Minx P."/>
            <person name="Tomlinson C."/>
            <person name="Mitreva M."/>
            <person name="Hou S."/>
            <person name="Chen J."/>
            <person name="Wollam A."/>
            <person name="Pepin K.H."/>
            <person name="Johnson M."/>
            <person name="Bhonagiri V."/>
            <person name="Zhang X."/>
            <person name="Suruliraj S."/>
            <person name="Warren W."/>
            <person name="Chinwalla A."/>
            <person name="Mardis E.R."/>
            <person name="Wilson R.K."/>
        </authorList>
    </citation>
    <scope>NUCLEOTIDE SEQUENCE [LARGE SCALE GENOMIC DNA]</scope>
    <source>
        <strain evidence="10 11">F0399</strain>
    </source>
</reference>
<name>E7N270_9FIRM</name>
<dbReference type="GO" id="GO:0019294">
    <property type="term" value="P:keto-3-deoxy-D-manno-octulosonic acid biosynthetic process"/>
    <property type="evidence" value="ECO:0007669"/>
    <property type="project" value="UniProtKB-UniRule"/>
</dbReference>
<dbReference type="Pfam" id="PF00793">
    <property type="entry name" value="DAHP_synth_1"/>
    <property type="match status" value="1"/>
</dbReference>
<dbReference type="GO" id="GO:0008676">
    <property type="term" value="F:3-deoxy-8-phosphooctulonate synthase activity"/>
    <property type="evidence" value="ECO:0007669"/>
    <property type="project" value="UniProtKB-UniRule"/>
</dbReference>
<sequence>MKMNKVKLANFEIGGGEPLVLLAGPCVLEGLDRSLMIGRGIKEITDRLGIPYVFKASFDKANRSAFHSFRGPGLKEGLKLLKTIKKELGVPVVTDIHETHQARPAAEVVDILQIPAFLSRQTDLLHAAAQTNAIVNVKKGQFLSPNDMRNVVDKIHESGSEKILLTERGASFGYNNLVVDMRSFPIMRSFGYPVIFDGTHSVQLPGGAGTSSSGQREFVEYLVRAAVGAGVDGLFLEVHDNPPEALSDGANMVYLDKLEDLLKDALAIYEVVRKKLV</sequence>
<dbReference type="GO" id="GO:0005737">
    <property type="term" value="C:cytoplasm"/>
    <property type="evidence" value="ECO:0007669"/>
    <property type="project" value="UniProtKB-SubCell"/>
</dbReference>
<keyword evidence="8" id="KW-0448">Lipopolysaccharide biosynthesis</keyword>
<keyword evidence="5 8" id="KW-0963">Cytoplasm</keyword>
<comment type="similarity">
    <text evidence="4 8">Belongs to the KdsA family.</text>
</comment>
<evidence type="ECO:0000256" key="4">
    <source>
        <dbReference type="ARBA" id="ARBA00010499"/>
    </source>
</evidence>
<dbReference type="InterPro" id="IPR006218">
    <property type="entry name" value="DAHP1/KDSA"/>
</dbReference>
<dbReference type="AlphaFoldDB" id="E7N270"/>
<evidence type="ECO:0000256" key="1">
    <source>
        <dbReference type="ARBA" id="ARBA00004496"/>
    </source>
</evidence>
<dbReference type="UniPathway" id="UPA00357">
    <property type="reaction ID" value="UER00474"/>
</dbReference>
<evidence type="ECO:0000313" key="10">
    <source>
        <dbReference type="EMBL" id="EFW29852.1"/>
    </source>
</evidence>
<dbReference type="HOGENOM" id="CLU_036666_0_0_9"/>
<feature type="domain" description="DAHP synthetase I/KDSA" evidence="9">
    <location>
        <begin position="10"/>
        <end position="262"/>
    </location>
</feature>
<evidence type="ECO:0000256" key="3">
    <source>
        <dbReference type="ARBA" id="ARBA00004845"/>
    </source>
</evidence>
<evidence type="ECO:0000256" key="2">
    <source>
        <dbReference type="ARBA" id="ARBA00004756"/>
    </source>
</evidence>
<dbReference type="HAMAP" id="MF_00056">
    <property type="entry name" value="KDO8P_synth"/>
    <property type="match status" value="1"/>
</dbReference>
<dbReference type="Proteomes" id="UP000004633">
    <property type="component" value="Unassembled WGS sequence"/>
</dbReference>
<evidence type="ECO:0000313" key="11">
    <source>
        <dbReference type="Proteomes" id="UP000004633"/>
    </source>
</evidence>
<dbReference type="SUPFAM" id="SSF51569">
    <property type="entry name" value="Aldolase"/>
    <property type="match status" value="1"/>
</dbReference>
<evidence type="ECO:0000256" key="8">
    <source>
        <dbReference type="HAMAP-Rule" id="MF_00056"/>
    </source>
</evidence>
<organism evidence="10 11">
    <name type="scientific">Selenomonas artemidis F0399</name>
    <dbReference type="NCBI Taxonomy" id="749551"/>
    <lineage>
        <taxon>Bacteria</taxon>
        <taxon>Bacillati</taxon>
        <taxon>Bacillota</taxon>
        <taxon>Negativicutes</taxon>
        <taxon>Selenomonadales</taxon>
        <taxon>Selenomonadaceae</taxon>
        <taxon>Selenomonas</taxon>
    </lineage>
</organism>
<comment type="catalytic activity">
    <reaction evidence="7 8">
        <text>D-arabinose 5-phosphate + phosphoenolpyruvate + H2O = 3-deoxy-alpha-D-manno-2-octulosonate-8-phosphate + phosphate</text>
        <dbReference type="Rhea" id="RHEA:14053"/>
        <dbReference type="ChEBI" id="CHEBI:15377"/>
        <dbReference type="ChEBI" id="CHEBI:43474"/>
        <dbReference type="ChEBI" id="CHEBI:57693"/>
        <dbReference type="ChEBI" id="CHEBI:58702"/>
        <dbReference type="ChEBI" id="CHEBI:85985"/>
        <dbReference type="EC" id="2.5.1.55"/>
    </reaction>
</comment>
<evidence type="ECO:0000256" key="7">
    <source>
        <dbReference type="ARBA" id="ARBA00049112"/>
    </source>
</evidence>